<keyword evidence="5" id="KW-0472">Membrane</keyword>
<evidence type="ECO:0000256" key="5">
    <source>
        <dbReference type="RuleBase" id="RU003832"/>
    </source>
</evidence>
<keyword evidence="3 5" id="KW-0328">Glycosyltransferase</keyword>
<evidence type="ECO:0000313" key="9">
    <source>
        <dbReference type="Proteomes" id="UP001152797"/>
    </source>
</evidence>
<dbReference type="GO" id="GO:0046920">
    <property type="term" value="F:alpha-(1-&gt;3)-fucosyltransferase activity"/>
    <property type="evidence" value="ECO:0007669"/>
    <property type="project" value="TreeGrafter"/>
</dbReference>
<evidence type="ECO:0000313" key="7">
    <source>
        <dbReference type="EMBL" id="CAI4000923.1"/>
    </source>
</evidence>
<dbReference type="EC" id="2.4.1.-" evidence="5"/>
<reference evidence="7" key="1">
    <citation type="submission" date="2022-10" db="EMBL/GenBank/DDBJ databases">
        <authorList>
            <person name="Chen Y."/>
            <person name="Dougan E. K."/>
            <person name="Chan C."/>
            <person name="Rhodes N."/>
            <person name="Thang M."/>
        </authorList>
    </citation>
    <scope>NUCLEOTIDE SEQUENCE</scope>
</reference>
<evidence type="ECO:0000256" key="1">
    <source>
        <dbReference type="ARBA" id="ARBA00004922"/>
    </source>
</evidence>
<dbReference type="InterPro" id="IPR055270">
    <property type="entry name" value="Glyco_tran_10_C"/>
</dbReference>
<sequence length="316" mass="35472">MKTAFPEGYLVTWQGYGHCLKVTKHATPLLKAYKEAKKNQTLPQYTNAVAKYACMSKILSYLETGEGVEDGHTKAPVNFGGVLIFVDGERFPEDSLQENLLRNYPASIVVGPMPAGGLSDFFPVPAASSSFAARVRDTPIHLAQARAPGAEARPGFAAYLVTRCYPHRDRFFFLLDEAAHAAGLGRVEALSRCGNAPENRRSDRYSASYYDDAVDLYRPFRFAMVFENRLSPRYVTEKIVNAFLSGAVPIYWGTPYVMKMFNPKAFIYVNRFKSFEAAVEYILRVAVDPQLFADYAQAPILRNTTAAVWPYSWHRE</sequence>
<keyword evidence="9" id="KW-1185">Reference proteome</keyword>
<comment type="pathway">
    <text evidence="1">Protein modification; protein glycosylation.</text>
</comment>
<feature type="domain" description="Fucosyltransferase C-terminal" evidence="6">
    <location>
        <begin position="157"/>
        <end position="296"/>
    </location>
</feature>
<comment type="subcellular location">
    <subcellularLocation>
        <location evidence="5">Golgi apparatus</location>
        <location evidence="5">Golgi stack membrane</location>
        <topology evidence="5">Single-pass type II membrane protein</topology>
    </subcellularLocation>
</comment>
<dbReference type="EMBL" id="CAMXCT020002860">
    <property type="protein sequence ID" value="CAL1154298.1"/>
    <property type="molecule type" value="Genomic_DNA"/>
</dbReference>
<dbReference type="OrthoDB" id="416387at2759"/>
<evidence type="ECO:0000256" key="2">
    <source>
        <dbReference type="ARBA" id="ARBA00008919"/>
    </source>
</evidence>
<keyword evidence="4 5" id="KW-0808">Transferase</keyword>
<reference evidence="8 9" key="2">
    <citation type="submission" date="2024-05" db="EMBL/GenBank/DDBJ databases">
        <authorList>
            <person name="Chen Y."/>
            <person name="Shah S."/>
            <person name="Dougan E. K."/>
            <person name="Thang M."/>
            <person name="Chan C."/>
        </authorList>
    </citation>
    <scope>NUCLEOTIDE SEQUENCE [LARGE SCALE GENOMIC DNA]</scope>
</reference>
<dbReference type="PANTHER" id="PTHR11929:SF194">
    <property type="entry name" value="ALPHA-(1,3)-FUCOSYLTRANSFERASE 10"/>
    <property type="match status" value="1"/>
</dbReference>
<comment type="caution">
    <text evidence="7">The sequence shown here is derived from an EMBL/GenBank/DDBJ whole genome shotgun (WGS) entry which is preliminary data.</text>
</comment>
<gene>
    <name evidence="7" type="ORF">C1SCF055_LOCUS27008</name>
</gene>
<dbReference type="PANTHER" id="PTHR11929">
    <property type="entry name" value="ALPHA- 1,3 -FUCOSYLTRANSFERASE"/>
    <property type="match status" value="1"/>
</dbReference>
<dbReference type="GO" id="GO:0032580">
    <property type="term" value="C:Golgi cisterna membrane"/>
    <property type="evidence" value="ECO:0007669"/>
    <property type="project" value="UniProtKB-SubCell"/>
</dbReference>
<keyword evidence="5" id="KW-0812">Transmembrane</keyword>
<evidence type="ECO:0000259" key="6">
    <source>
        <dbReference type="Pfam" id="PF00852"/>
    </source>
</evidence>
<accession>A0A9P1G5N0</accession>
<proteinExistence type="inferred from homology"/>
<evidence type="ECO:0000313" key="8">
    <source>
        <dbReference type="EMBL" id="CAL4788235.1"/>
    </source>
</evidence>
<organism evidence="7">
    <name type="scientific">Cladocopium goreaui</name>
    <dbReference type="NCBI Taxonomy" id="2562237"/>
    <lineage>
        <taxon>Eukaryota</taxon>
        <taxon>Sar</taxon>
        <taxon>Alveolata</taxon>
        <taxon>Dinophyceae</taxon>
        <taxon>Suessiales</taxon>
        <taxon>Symbiodiniaceae</taxon>
        <taxon>Cladocopium</taxon>
    </lineage>
</organism>
<dbReference type="Pfam" id="PF00852">
    <property type="entry name" value="Glyco_transf_10"/>
    <property type="match status" value="1"/>
</dbReference>
<dbReference type="EMBL" id="CAMXCT010002860">
    <property type="protein sequence ID" value="CAI4000923.1"/>
    <property type="molecule type" value="Genomic_DNA"/>
</dbReference>
<dbReference type="SUPFAM" id="SSF53756">
    <property type="entry name" value="UDP-Glycosyltransferase/glycogen phosphorylase"/>
    <property type="match status" value="1"/>
</dbReference>
<dbReference type="Gene3D" id="3.40.50.11660">
    <property type="entry name" value="Glycosyl transferase family 10, C-terminal domain"/>
    <property type="match status" value="1"/>
</dbReference>
<dbReference type="InterPro" id="IPR001503">
    <property type="entry name" value="Glyco_trans_10"/>
</dbReference>
<evidence type="ECO:0000256" key="3">
    <source>
        <dbReference type="ARBA" id="ARBA00022676"/>
    </source>
</evidence>
<evidence type="ECO:0000256" key="4">
    <source>
        <dbReference type="ARBA" id="ARBA00022679"/>
    </source>
</evidence>
<dbReference type="AlphaFoldDB" id="A0A9P1G5N0"/>
<dbReference type="InterPro" id="IPR038577">
    <property type="entry name" value="GT10-like_C_sf"/>
</dbReference>
<dbReference type="EMBL" id="CAMXCT030002860">
    <property type="protein sequence ID" value="CAL4788235.1"/>
    <property type="molecule type" value="Genomic_DNA"/>
</dbReference>
<dbReference type="Proteomes" id="UP001152797">
    <property type="component" value="Unassembled WGS sequence"/>
</dbReference>
<comment type="similarity">
    <text evidence="2 5">Belongs to the glycosyltransferase 10 family.</text>
</comment>
<name>A0A9P1G5N0_9DINO</name>
<keyword evidence="5" id="KW-0333">Golgi apparatus</keyword>
<protein>
    <recommendedName>
        <fullName evidence="5">Fucosyltransferase</fullName>
        <ecNumber evidence="5">2.4.1.-</ecNumber>
    </recommendedName>
</protein>
<feature type="non-terminal residue" evidence="7">
    <location>
        <position position="316"/>
    </location>
</feature>